<evidence type="ECO:0000313" key="1">
    <source>
        <dbReference type="EMBL" id="MSU07751.1"/>
    </source>
</evidence>
<dbReference type="GO" id="GO:0005829">
    <property type="term" value="C:cytosol"/>
    <property type="evidence" value="ECO:0007669"/>
    <property type="project" value="TreeGrafter"/>
</dbReference>
<dbReference type="GO" id="GO:0016791">
    <property type="term" value="F:phosphatase activity"/>
    <property type="evidence" value="ECO:0007669"/>
    <property type="project" value="UniProtKB-ARBA"/>
</dbReference>
<dbReference type="CDD" id="cd07516">
    <property type="entry name" value="HAD_Pase"/>
    <property type="match status" value="1"/>
</dbReference>
<dbReference type="Proteomes" id="UP000433181">
    <property type="component" value="Unassembled WGS sequence"/>
</dbReference>
<dbReference type="Pfam" id="PF08282">
    <property type="entry name" value="Hydrolase_3"/>
    <property type="match status" value="1"/>
</dbReference>
<name>A0A6I2UF16_9FIRM</name>
<dbReference type="InterPro" id="IPR036412">
    <property type="entry name" value="HAD-like_sf"/>
</dbReference>
<dbReference type="RefSeq" id="WP_154405614.1">
    <property type="nucleotide sequence ID" value="NZ_JAQXJM010000049.1"/>
</dbReference>
<accession>A0A6I2UF16</accession>
<dbReference type="Gene3D" id="3.40.50.1000">
    <property type="entry name" value="HAD superfamily/HAD-like"/>
    <property type="match status" value="1"/>
</dbReference>
<dbReference type="PROSITE" id="PS01228">
    <property type="entry name" value="COF_1"/>
    <property type="match status" value="1"/>
</dbReference>
<dbReference type="SFLD" id="SFLDG01140">
    <property type="entry name" value="C2.B:_Phosphomannomutase_and_P"/>
    <property type="match status" value="1"/>
</dbReference>
<dbReference type="InterPro" id="IPR000150">
    <property type="entry name" value="Cof"/>
</dbReference>
<gene>
    <name evidence="1" type="ORF">FYJ84_01940</name>
</gene>
<dbReference type="GeneID" id="96777668"/>
<dbReference type="PANTHER" id="PTHR10000:SF8">
    <property type="entry name" value="HAD SUPERFAMILY HYDROLASE-LIKE, TYPE 3"/>
    <property type="match status" value="1"/>
</dbReference>
<keyword evidence="2" id="KW-1185">Reference proteome</keyword>
<dbReference type="EMBL" id="VUNR01000003">
    <property type="protein sequence ID" value="MSU07751.1"/>
    <property type="molecule type" value="Genomic_DNA"/>
</dbReference>
<dbReference type="NCBIfam" id="TIGR01484">
    <property type="entry name" value="HAD-SF-IIB"/>
    <property type="match status" value="1"/>
</dbReference>
<dbReference type="Gene3D" id="3.30.1240.10">
    <property type="match status" value="1"/>
</dbReference>
<evidence type="ECO:0000313" key="2">
    <source>
        <dbReference type="Proteomes" id="UP000433181"/>
    </source>
</evidence>
<protein>
    <submittedName>
        <fullName evidence="1">HAD family phosphatase</fullName>
    </submittedName>
</protein>
<dbReference type="SUPFAM" id="SSF56784">
    <property type="entry name" value="HAD-like"/>
    <property type="match status" value="1"/>
</dbReference>
<dbReference type="PROSITE" id="PS01229">
    <property type="entry name" value="COF_2"/>
    <property type="match status" value="1"/>
</dbReference>
<dbReference type="GO" id="GO:0000287">
    <property type="term" value="F:magnesium ion binding"/>
    <property type="evidence" value="ECO:0007669"/>
    <property type="project" value="TreeGrafter"/>
</dbReference>
<dbReference type="NCBIfam" id="TIGR00099">
    <property type="entry name" value="Cof-subfamily"/>
    <property type="match status" value="1"/>
</dbReference>
<organism evidence="1 2">
    <name type="scientific">Anaerovibrio slackiae</name>
    <dbReference type="NCBI Taxonomy" id="2652309"/>
    <lineage>
        <taxon>Bacteria</taxon>
        <taxon>Bacillati</taxon>
        <taxon>Bacillota</taxon>
        <taxon>Negativicutes</taxon>
        <taxon>Selenomonadales</taxon>
        <taxon>Selenomonadaceae</taxon>
        <taxon>Anaerovibrio</taxon>
    </lineage>
</organism>
<dbReference type="AlphaFoldDB" id="A0A6I2UF16"/>
<dbReference type="PANTHER" id="PTHR10000">
    <property type="entry name" value="PHOSPHOSERINE PHOSPHATASE"/>
    <property type="match status" value="1"/>
</dbReference>
<dbReference type="InterPro" id="IPR023214">
    <property type="entry name" value="HAD_sf"/>
</dbReference>
<comment type="caution">
    <text evidence="1">The sequence shown here is derived from an EMBL/GenBank/DDBJ whole genome shotgun (WGS) entry which is preliminary data.</text>
</comment>
<dbReference type="SFLD" id="SFLDS00003">
    <property type="entry name" value="Haloacid_Dehalogenase"/>
    <property type="match status" value="1"/>
</dbReference>
<sequence length="264" mass="29222">MKAKLFVTDMDGTLLNSEHKISRGNKHAIKRAVEAGVVFTIATGRMYASTLPYAQELELDVPIITYNGALIKTASGKELYASYLEEDLVKDLLDFAREQELYIHLYSEDKLYFKENDEHAQYYQKMCGVPGNAVGEDIYKYTYHVPKMLIMGSTPEEADAAVELVRRKFGGRIDAMKSSPTYVELIKPGVNKATAIAKLAEILEIPSEQVLAIGDSSNDVSMLTSVAISVAMGNANDEARAAARYMVTDNEHDGVAEALERFCM</sequence>
<dbReference type="SFLD" id="SFLDG01144">
    <property type="entry name" value="C2.B.4:_PGP_Like"/>
    <property type="match status" value="1"/>
</dbReference>
<reference evidence="1 2" key="1">
    <citation type="submission" date="2019-08" db="EMBL/GenBank/DDBJ databases">
        <title>In-depth cultivation of the pig gut microbiome towards novel bacterial diversity and tailored functional studies.</title>
        <authorList>
            <person name="Wylensek D."/>
            <person name="Hitch T.C.A."/>
            <person name="Clavel T."/>
        </authorList>
    </citation>
    <scope>NUCLEOTIDE SEQUENCE [LARGE SCALE GENOMIC DNA]</scope>
    <source>
        <strain evidence="1 2">WCA-693-APC-5D-A</strain>
    </source>
</reference>
<proteinExistence type="predicted"/>
<dbReference type="InterPro" id="IPR006379">
    <property type="entry name" value="HAD-SF_hydro_IIB"/>
</dbReference>